<evidence type="ECO:0000256" key="1">
    <source>
        <dbReference type="SAM" id="SignalP"/>
    </source>
</evidence>
<dbReference type="Gene3D" id="2.40.128.270">
    <property type="match status" value="1"/>
</dbReference>
<keyword evidence="4" id="KW-1185">Reference proteome</keyword>
<name>A0ABW3H6S2_9SPHN</name>
<gene>
    <name evidence="3" type="ORF">ACFQ1E_12405</name>
</gene>
<dbReference type="Pfam" id="PF03724">
    <property type="entry name" value="META"/>
    <property type="match status" value="1"/>
</dbReference>
<accession>A0ABW3H6S2</accession>
<dbReference type="InterPro" id="IPR005184">
    <property type="entry name" value="DUF306_Meta_HslJ"/>
</dbReference>
<dbReference type="InterPro" id="IPR053147">
    <property type="entry name" value="Hsp_HslJ-like"/>
</dbReference>
<dbReference type="EMBL" id="JBHTJG010000005">
    <property type="protein sequence ID" value="MFD0947143.1"/>
    <property type="molecule type" value="Genomic_DNA"/>
</dbReference>
<feature type="signal peptide" evidence="1">
    <location>
        <begin position="1"/>
        <end position="24"/>
    </location>
</feature>
<dbReference type="Proteomes" id="UP001596977">
    <property type="component" value="Unassembled WGS sequence"/>
</dbReference>
<comment type="caution">
    <text evidence="3">The sequence shown here is derived from an EMBL/GenBank/DDBJ whole genome shotgun (WGS) entry which is preliminary data.</text>
</comment>
<sequence>MHLSTIATAGLMSLAMLMPADSNAQRGGLETYKARGTEPFWSLTIDQRTMRLETPDGRPVVVAAPRPIHGFAGETYRTRTMTVNIVHKQCSDGMSDRRYPDTVTVNLGRRTYNGCGGDPIVANPGAGPIAGDWRILQISGRQVIGNNVTIRFTADRVNGNTGCNSFSGAYRFDRGALVTGPMAVTKRGCMGPVGQQERTMLDILGRRLTVTNNRNGSVLLSAPGGRTLLIQRERDGGPWRR</sequence>
<feature type="chain" id="PRO_5047147666" evidence="1">
    <location>
        <begin position="25"/>
        <end position="241"/>
    </location>
</feature>
<feature type="domain" description="DUF306" evidence="2">
    <location>
        <begin position="131"/>
        <end position="226"/>
    </location>
</feature>
<evidence type="ECO:0000259" key="2">
    <source>
        <dbReference type="Pfam" id="PF03724"/>
    </source>
</evidence>
<keyword evidence="1" id="KW-0732">Signal</keyword>
<protein>
    <submittedName>
        <fullName evidence="3">META domain-containing protein</fullName>
    </submittedName>
</protein>
<reference evidence="4" key="1">
    <citation type="journal article" date="2019" name="Int. J. Syst. Evol. Microbiol.">
        <title>The Global Catalogue of Microorganisms (GCM) 10K type strain sequencing project: providing services to taxonomists for standard genome sequencing and annotation.</title>
        <authorList>
            <consortium name="The Broad Institute Genomics Platform"/>
            <consortium name="The Broad Institute Genome Sequencing Center for Infectious Disease"/>
            <person name="Wu L."/>
            <person name="Ma J."/>
        </authorList>
    </citation>
    <scope>NUCLEOTIDE SEQUENCE [LARGE SCALE GENOMIC DNA]</scope>
    <source>
        <strain evidence="4">CCUG 62982</strain>
    </source>
</reference>
<dbReference type="InterPro" id="IPR038670">
    <property type="entry name" value="HslJ-like_sf"/>
</dbReference>
<proteinExistence type="predicted"/>
<organism evidence="3 4">
    <name type="scientific">Sphingomonas canadensis</name>
    <dbReference type="NCBI Taxonomy" id="1219257"/>
    <lineage>
        <taxon>Bacteria</taxon>
        <taxon>Pseudomonadati</taxon>
        <taxon>Pseudomonadota</taxon>
        <taxon>Alphaproteobacteria</taxon>
        <taxon>Sphingomonadales</taxon>
        <taxon>Sphingomonadaceae</taxon>
        <taxon>Sphingomonas</taxon>
    </lineage>
</organism>
<evidence type="ECO:0000313" key="3">
    <source>
        <dbReference type="EMBL" id="MFD0947143.1"/>
    </source>
</evidence>
<dbReference type="PANTHER" id="PTHR35535:SF1">
    <property type="entry name" value="HEAT SHOCK PROTEIN HSLJ"/>
    <property type="match status" value="1"/>
</dbReference>
<dbReference type="PANTHER" id="PTHR35535">
    <property type="entry name" value="HEAT SHOCK PROTEIN HSLJ"/>
    <property type="match status" value="1"/>
</dbReference>
<evidence type="ECO:0000313" key="4">
    <source>
        <dbReference type="Proteomes" id="UP001596977"/>
    </source>
</evidence>
<dbReference type="RefSeq" id="WP_264944490.1">
    <property type="nucleotide sequence ID" value="NZ_JAPDRA010000005.1"/>
</dbReference>